<evidence type="ECO:0000313" key="7">
    <source>
        <dbReference type="EMBL" id="OZI79507.1"/>
    </source>
</evidence>
<reference evidence="8" key="1">
    <citation type="submission" date="2017-05" db="EMBL/GenBank/DDBJ databases">
        <title>Complete and WGS of Bordetella genogroups.</title>
        <authorList>
            <person name="Spilker T."/>
            <person name="Lipuma J."/>
        </authorList>
    </citation>
    <scope>NUCLEOTIDE SEQUENCE [LARGE SCALE GENOMIC DNA]</scope>
    <source>
        <strain evidence="8">AU8256</strain>
    </source>
</reference>
<keyword evidence="5 6" id="KW-0472">Membrane</keyword>
<feature type="transmembrane region" description="Helical" evidence="6">
    <location>
        <begin position="150"/>
        <end position="176"/>
    </location>
</feature>
<evidence type="ECO:0000256" key="6">
    <source>
        <dbReference type="SAM" id="Phobius"/>
    </source>
</evidence>
<keyword evidence="2" id="KW-1003">Cell membrane</keyword>
<evidence type="ECO:0000256" key="3">
    <source>
        <dbReference type="ARBA" id="ARBA00022692"/>
    </source>
</evidence>
<name>A0A261W0E4_9BORD</name>
<comment type="caution">
    <text evidence="7">The sequence shown here is derived from an EMBL/GenBank/DDBJ whole genome shotgun (WGS) entry which is preliminary data.</text>
</comment>
<keyword evidence="4 6" id="KW-1133">Transmembrane helix</keyword>
<keyword evidence="3 6" id="KW-0812">Transmembrane</keyword>
<feature type="transmembrane region" description="Helical" evidence="6">
    <location>
        <begin position="6"/>
        <end position="26"/>
    </location>
</feature>
<dbReference type="PANTHER" id="PTHR30086:SF20">
    <property type="entry name" value="ARGININE EXPORTER PROTEIN ARGO-RELATED"/>
    <property type="match status" value="1"/>
</dbReference>
<dbReference type="RefSeq" id="WP_094806048.1">
    <property type="nucleotide sequence ID" value="NZ_NEVT01000003.1"/>
</dbReference>
<dbReference type="Proteomes" id="UP000215633">
    <property type="component" value="Unassembled WGS sequence"/>
</dbReference>
<evidence type="ECO:0000256" key="1">
    <source>
        <dbReference type="ARBA" id="ARBA00004651"/>
    </source>
</evidence>
<keyword evidence="8" id="KW-1185">Reference proteome</keyword>
<dbReference type="PIRSF" id="PIRSF006324">
    <property type="entry name" value="LeuE"/>
    <property type="match status" value="1"/>
</dbReference>
<evidence type="ECO:0000256" key="2">
    <source>
        <dbReference type="ARBA" id="ARBA00022475"/>
    </source>
</evidence>
<proteinExistence type="predicted"/>
<dbReference type="InterPro" id="IPR001123">
    <property type="entry name" value="LeuE-type"/>
</dbReference>
<evidence type="ECO:0000313" key="8">
    <source>
        <dbReference type="Proteomes" id="UP000215633"/>
    </source>
</evidence>
<dbReference type="EMBL" id="NEVT01000003">
    <property type="protein sequence ID" value="OZI79507.1"/>
    <property type="molecule type" value="Genomic_DNA"/>
</dbReference>
<dbReference type="GO" id="GO:0015171">
    <property type="term" value="F:amino acid transmembrane transporter activity"/>
    <property type="evidence" value="ECO:0007669"/>
    <property type="project" value="TreeGrafter"/>
</dbReference>
<evidence type="ECO:0000256" key="4">
    <source>
        <dbReference type="ARBA" id="ARBA00022989"/>
    </source>
</evidence>
<dbReference type="GO" id="GO:0005886">
    <property type="term" value="C:plasma membrane"/>
    <property type="evidence" value="ECO:0007669"/>
    <property type="project" value="UniProtKB-SubCell"/>
</dbReference>
<dbReference type="Pfam" id="PF01810">
    <property type="entry name" value="LysE"/>
    <property type="match status" value="1"/>
</dbReference>
<comment type="subcellular location">
    <subcellularLocation>
        <location evidence="1">Cell membrane</location>
        <topology evidence="1">Multi-pass membrane protein</topology>
    </subcellularLocation>
</comment>
<organism evidence="7 8">
    <name type="scientific">Bordetella genomosp. 2</name>
    <dbReference type="NCBI Taxonomy" id="1983456"/>
    <lineage>
        <taxon>Bacteria</taxon>
        <taxon>Pseudomonadati</taxon>
        <taxon>Pseudomonadota</taxon>
        <taxon>Betaproteobacteria</taxon>
        <taxon>Burkholderiales</taxon>
        <taxon>Alcaligenaceae</taxon>
        <taxon>Bordetella</taxon>
    </lineage>
</organism>
<dbReference type="AlphaFoldDB" id="A0A261W0E4"/>
<sequence>MPDIAMFVGALVAVYLVSGPDMVLVLQTSSTQGRAAAMAAAAGLALARASHVALAALGLAALLKTAPWVFEAVRAAGAAYLVWLGIKIGRTASLVPDAFPAGRTDRRRVYARAAWRGLLTSGSNPKALLFCSVLLPQFVHPERGSVASQFLWLGVIVVVLGLLFDAMLAVAGMGLGRWLRSHPIAQHIQRWTFAALLIGFGARLALSGRPQ</sequence>
<protein>
    <submittedName>
        <fullName evidence="7">Lysine transporter LysE</fullName>
    </submittedName>
</protein>
<evidence type="ECO:0000256" key="5">
    <source>
        <dbReference type="ARBA" id="ARBA00023136"/>
    </source>
</evidence>
<dbReference type="PANTHER" id="PTHR30086">
    <property type="entry name" value="ARGININE EXPORTER PROTEIN ARGO"/>
    <property type="match status" value="1"/>
</dbReference>
<feature type="transmembrane region" description="Helical" evidence="6">
    <location>
        <begin position="188"/>
        <end position="206"/>
    </location>
</feature>
<accession>A0A261W0E4</accession>
<gene>
    <name evidence="7" type="ORF">CAL24_06140</name>
</gene>